<dbReference type="Proteomes" id="UP000839781">
    <property type="component" value="Unassembled WGS sequence"/>
</dbReference>
<sequence length="63" mass="6884">MTEAFSPAGIVNDVNSQDHFPGIAQMRQLADLIVCHAHDMTEGVVRTAVHHLFIRKSQNGITG</sequence>
<name>A0A5Y3WC67_SALDZ</name>
<proteinExistence type="predicted"/>
<dbReference type="EMBL" id="AAIYJF010000066">
    <property type="protein sequence ID" value="ECJ4380989.1"/>
    <property type="molecule type" value="Genomic_DNA"/>
</dbReference>
<accession>A0A5Y3WC67</accession>
<evidence type="ECO:0000313" key="1">
    <source>
        <dbReference type="EMBL" id="ECJ4380989.1"/>
    </source>
</evidence>
<organism evidence="1">
    <name type="scientific">Salmonella diarizonae</name>
    <dbReference type="NCBI Taxonomy" id="59204"/>
    <lineage>
        <taxon>Bacteria</taxon>
        <taxon>Pseudomonadati</taxon>
        <taxon>Pseudomonadota</taxon>
        <taxon>Gammaproteobacteria</taxon>
        <taxon>Enterobacterales</taxon>
        <taxon>Enterobacteriaceae</taxon>
        <taxon>Salmonella</taxon>
    </lineage>
</organism>
<dbReference type="AlphaFoldDB" id="A0A5Y3WC67"/>
<gene>
    <name evidence="1" type="ORF">DLB95_28300</name>
</gene>
<reference evidence="1" key="1">
    <citation type="submission" date="2018-05" db="EMBL/GenBank/DDBJ databases">
        <authorList>
            <person name="Ashton P.M."/>
            <person name="Dallman T."/>
            <person name="Nair S."/>
            <person name="De Pinna E."/>
            <person name="Peters T."/>
            <person name="Grant K."/>
        </authorList>
    </citation>
    <scope>NUCLEOTIDE SEQUENCE [LARGE SCALE GENOMIC DNA]</scope>
    <source>
        <strain evidence="1">474878</strain>
    </source>
</reference>
<comment type="caution">
    <text evidence="1">The sequence shown here is derived from an EMBL/GenBank/DDBJ whole genome shotgun (WGS) entry which is preliminary data.</text>
</comment>
<protein>
    <submittedName>
        <fullName evidence="1">Uncharacterized protein</fullName>
    </submittedName>
</protein>